<dbReference type="AlphaFoldDB" id="A0A1I1AJX4"/>
<name>A0A1I1AJX4_9CLOT</name>
<gene>
    <name evidence="2" type="ORF">SAMN04488528_10382</name>
</gene>
<accession>A0A1I1AJX4</accession>
<reference evidence="2 3" key="1">
    <citation type="submission" date="2016-10" db="EMBL/GenBank/DDBJ databases">
        <authorList>
            <person name="de Groot N.N."/>
        </authorList>
    </citation>
    <scope>NUCLEOTIDE SEQUENCE [LARGE SCALE GENOMIC DNA]</scope>
    <source>
        <strain evidence="2 3">DSM 12271</strain>
    </source>
</reference>
<sequence length="159" mass="18400">MKKIIRIAIGIITVIGIGMFVCNENFTNINSNQYLTAKEEKRSFLVHENQKCTKDSMSFDFNRFTGKWSFFELHCKEGNKITIKDNSKIDKGKFFIVVLDSNYNNIAMKEEKNKEDIEFSVPKDGKYLLRIVGEKASGHFDISIKSDGDLETVYKDFWS</sequence>
<dbReference type="STRING" id="84698.SAMN04488528_10382"/>
<protein>
    <submittedName>
        <fullName evidence="2">Uncharacterized protein</fullName>
    </submittedName>
</protein>
<dbReference type="OrthoDB" id="1902494at2"/>
<keyword evidence="1" id="KW-0472">Membrane</keyword>
<organism evidence="2 3">
    <name type="scientific">Clostridium frigidicarnis</name>
    <dbReference type="NCBI Taxonomy" id="84698"/>
    <lineage>
        <taxon>Bacteria</taxon>
        <taxon>Bacillati</taxon>
        <taxon>Bacillota</taxon>
        <taxon>Clostridia</taxon>
        <taxon>Eubacteriales</taxon>
        <taxon>Clostridiaceae</taxon>
        <taxon>Clostridium</taxon>
    </lineage>
</organism>
<keyword evidence="1" id="KW-0812">Transmembrane</keyword>
<keyword evidence="3" id="KW-1185">Reference proteome</keyword>
<dbReference type="EMBL" id="FOKI01000038">
    <property type="protein sequence ID" value="SFB37792.1"/>
    <property type="molecule type" value="Genomic_DNA"/>
</dbReference>
<dbReference type="RefSeq" id="WP_090042742.1">
    <property type="nucleotide sequence ID" value="NZ_FOKI01000038.1"/>
</dbReference>
<proteinExistence type="predicted"/>
<keyword evidence="1" id="KW-1133">Transmembrane helix</keyword>
<feature type="transmembrane region" description="Helical" evidence="1">
    <location>
        <begin position="7"/>
        <end position="26"/>
    </location>
</feature>
<evidence type="ECO:0000313" key="2">
    <source>
        <dbReference type="EMBL" id="SFB37792.1"/>
    </source>
</evidence>
<evidence type="ECO:0000313" key="3">
    <source>
        <dbReference type="Proteomes" id="UP000198619"/>
    </source>
</evidence>
<evidence type="ECO:0000256" key="1">
    <source>
        <dbReference type="SAM" id="Phobius"/>
    </source>
</evidence>
<dbReference type="Proteomes" id="UP000198619">
    <property type="component" value="Unassembled WGS sequence"/>
</dbReference>